<protein>
    <submittedName>
        <fullName evidence="1">DUF3800 domain-containing protein</fullName>
    </submittedName>
</protein>
<dbReference type="Proteomes" id="UP001431776">
    <property type="component" value="Unassembled WGS sequence"/>
</dbReference>
<evidence type="ECO:0000313" key="1">
    <source>
        <dbReference type="EMBL" id="MDI6451158.1"/>
    </source>
</evidence>
<dbReference type="Pfam" id="PF12686">
    <property type="entry name" value="DUF3800"/>
    <property type="match status" value="1"/>
</dbReference>
<dbReference type="RefSeq" id="WP_349246567.1">
    <property type="nucleotide sequence ID" value="NZ_JASCXX010000029.1"/>
</dbReference>
<dbReference type="EMBL" id="JASCXX010000029">
    <property type="protein sequence ID" value="MDI6451158.1"/>
    <property type="molecule type" value="Genomic_DNA"/>
</dbReference>
<dbReference type="AlphaFoldDB" id="A0AAW6U5C5"/>
<proteinExistence type="predicted"/>
<gene>
    <name evidence="1" type="ORF">QJ522_19000</name>
</gene>
<dbReference type="InterPro" id="IPR024524">
    <property type="entry name" value="DUF3800"/>
</dbReference>
<reference evidence="1" key="1">
    <citation type="submission" date="2023-05" db="EMBL/GenBank/DDBJ databases">
        <title>Anaerotaeda fermentans gen. nov., sp. nov., a novel anaerobic planctomycete of the new family within the order Sedimentisphaerales isolated from Taman Peninsula, Russia.</title>
        <authorList>
            <person name="Khomyakova M.A."/>
            <person name="Merkel A.Y."/>
            <person name="Slobodkin A.I."/>
        </authorList>
    </citation>
    <scope>NUCLEOTIDE SEQUENCE</scope>
    <source>
        <strain evidence="1">M17dextr</strain>
    </source>
</reference>
<sequence length="274" mass="32167">MELIIYADESESRGRYYSNFFGGALVSSTDLAHVTERLAFAKREQNLHGEIKWIKVTQNYLEKYKAVMDAFFDLVQESRIKVRIMFTANRHVPQDLTAEQRQNKYFLLYYQFLKHAFGLQYATAKGKPIRCRFYLDALPDTRERVAQFKGFLKGLERTSTLRGHIEVDPEQIADVRSHDHVVMQCLDVVLGAMHFRLNNKHEDKPAGQRTRGKRTIAKDKLYRHINKRIRAMYPNFNVGITTGGGASSGRWLHPYRHWQFVPRNFEYDGRYEKP</sequence>
<organism evidence="1 2">
    <name type="scientific">Anaerobaca lacustris</name>
    <dbReference type="NCBI Taxonomy" id="3044600"/>
    <lineage>
        <taxon>Bacteria</taxon>
        <taxon>Pseudomonadati</taxon>
        <taxon>Planctomycetota</taxon>
        <taxon>Phycisphaerae</taxon>
        <taxon>Sedimentisphaerales</taxon>
        <taxon>Anaerobacaceae</taxon>
        <taxon>Anaerobaca</taxon>
    </lineage>
</organism>
<name>A0AAW6U5C5_9BACT</name>
<comment type="caution">
    <text evidence="1">The sequence shown here is derived from an EMBL/GenBank/DDBJ whole genome shotgun (WGS) entry which is preliminary data.</text>
</comment>
<accession>A0AAW6U5C5</accession>
<evidence type="ECO:0000313" key="2">
    <source>
        <dbReference type="Proteomes" id="UP001431776"/>
    </source>
</evidence>
<keyword evidence="2" id="KW-1185">Reference proteome</keyword>